<dbReference type="GO" id="GO:0046872">
    <property type="term" value="F:metal ion binding"/>
    <property type="evidence" value="ECO:0007669"/>
    <property type="project" value="UniProtKB-KW"/>
</dbReference>
<protein>
    <recommendedName>
        <fullName evidence="4 12">UDP-3-O-acyl-N-acetylglucosamine deacetylase</fullName>
        <ecNumber evidence="4 12">3.5.1.108</ecNumber>
    </recommendedName>
</protein>
<evidence type="ECO:0000256" key="11">
    <source>
        <dbReference type="ARBA" id="ARBA00024535"/>
    </source>
</evidence>
<dbReference type="GO" id="GO:0016020">
    <property type="term" value="C:membrane"/>
    <property type="evidence" value="ECO:0007669"/>
    <property type="project" value="GOC"/>
</dbReference>
<keyword evidence="9" id="KW-0862">Zinc</keyword>
<evidence type="ECO:0000256" key="1">
    <source>
        <dbReference type="ARBA" id="ARBA00001947"/>
    </source>
</evidence>
<evidence type="ECO:0000313" key="13">
    <source>
        <dbReference type="EMBL" id="QDT72670.1"/>
    </source>
</evidence>
<evidence type="ECO:0000256" key="9">
    <source>
        <dbReference type="ARBA" id="ARBA00022833"/>
    </source>
</evidence>
<evidence type="ECO:0000256" key="3">
    <source>
        <dbReference type="ARBA" id="ARBA00005002"/>
    </source>
</evidence>
<dbReference type="GO" id="GO:0103117">
    <property type="term" value="F:UDP-3-O-acyl-N-acetylglucosamine deacetylase activity"/>
    <property type="evidence" value="ECO:0007669"/>
    <property type="project" value="UniProtKB-UniRule"/>
</dbReference>
<dbReference type="AlphaFoldDB" id="A0A517TWB8"/>
<dbReference type="InterPro" id="IPR015870">
    <property type="entry name" value="UDP-acyl_N-AcGlcN_deAcase_N"/>
</dbReference>
<dbReference type="EC" id="3.5.1.108" evidence="4 12"/>
<dbReference type="NCBIfam" id="TIGR00325">
    <property type="entry name" value="lpxC"/>
    <property type="match status" value="1"/>
</dbReference>
<gene>
    <name evidence="13" type="primary">lpxC</name>
    <name evidence="13" type="ORF">I41_18520</name>
</gene>
<dbReference type="UniPathway" id="UPA00359">
    <property type="reaction ID" value="UER00478"/>
</dbReference>
<accession>A0A517TWB8</accession>
<evidence type="ECO:0000256" key="8">
    <source>
        <dbReference type="ARBA" id="ARBA00022801"/>
    </source>
</evidence>
<dbReference type="GO" id="GO:0009245">
    <property type="term" value="P:lipid A biosynthetic process"/>
    <property type="evidence" value="ECO:0007669"/>
    <property type="project" value="UniProtKB-UniRule"/>
</dbReference>
<evidence type="ECO:0000256" key="12">
    <source>
        <dbReference type="NCBIfam" id="TIGR00325"/>
    </source>
</evidence>
<keyword evidence="6" id="KW-0441">Lipid A biosynthesis</keyword>
<keyword evidence="8 13" id="KW-0378">Hydrolase</keyword>
<name>A0A517TWB8_9BACT</name>
<evidence type="ECO:0000256" key="7">
    <source>
        <dbReference type="ARBA" id="ARBA00022723"/>
    </source>
</evidence>
<keyword evidence="5" id="KW-0444">Lipid biosynthesis</keyword>
<sequence length="290" mass="31849">MISPRMQQTIAARAVVAGFGYWSGRDVRLEFRPAAPGAGVTFVRSDLGASARVPARVDLRVEVPRRTNLRHGRVEVEMVEHVLAALSGLGIDNCEVWTNQPEMPGCDGSSAAFVDALVRAGIASQGIAANRIAVTEVVRVAEGESWIEARPSAKNQLSIEYQLDYPAASIIGRQVARVAVTPERFRSELAPCRTFLLQTEADQLRRQGLGLRVTNRDLLVFDERGPIDNRLRFPNECARHKALDVLGDLALAGCRLVGEFTAYRSGHRLHAELTRQLVERFAAMARRASA</sequence>
<proteinExistence type="predicted"/>
<dbReference type="EMBL" id="CP036339">
    <property type="protein sequence ID" value="QDT72670.1"/>
    <property type="molecule type" value="Genomic_DNA"/>
</dbReference>
<dbReference type="KEGG" id="llh:I41_18520"/>
<comment type="catalytic activity">
    <reaction evidence="11">
        <text>a UDP-3-O-[(3R)-3-hydroxyacyl]-N-acetyl-alpha-D-glucosamine + H2O = a UDP-3-O-[(3R)-3-hydroxyacyl]-alpha-D-glucosamine + acetate</text>
        <dbReference type="Rhea" id="RHEA:67816"/>
        <dbReference type="ChEBI" id="CHEBI:15377"/>
        <dbReference type="ChEBI" id="CHEBI:30089"/>
        <dbReference type="ChEBI" id="CHEBI:137740"/>
        <dbReference type="ChEBI" id="CHEBI:173225"/>
        <dbReference type="EC" id="3.5.1.108"/>
    </reaction>
</comment>
<dbReference type="PANTHER" id="PTHR33694">
    <property type="entry name" value="UDP-3-O-ACYL-N-ACETYLGLUCOSAMINE DEACETYLASE 1, MITOCHONDRIAL-RELATED"/>
    <property type="match status" value="1"/>
</dbReference>
<keyword evidence="10" id="KW-0443">Lipid metabolism</keyword>
<dbReference type="Gene3D" id="3.30.1700.10">
    <property type="entry name" value="lpxc deacetylase, domain 2"/>
    <property type="match status" value="1"/>
</dbReference>
<dbReference type="InterPro" id="IPR020568">
    <property type="entry name" value="Ribosomal_Su5_D2-typ_SF"/>
</dbReference>
<evidence type="ECO:0000256" key="6">
    <source>
        <dbReference type="ARBA" id="ARBA00022556"/>
    </source>
</evidence>
<comment type="pathway">
    <text evidence="3">Glycolipid biosynthesis; lipid IV(A) biosynthesis; lipid IV(A) from (3R)-3-hydroxytetradecanoyl-[acyl-carrier-protein] and UDP-N-acetyl-alpha-D-glucosamine: step 2/6.</text>
</comment>
<keyword evidence="7" id="KW-0479">Metal-binding</keyword>
<dbReference type="SUPFAM" id="SSF54211">
    <property type="entry name" value="Ribosomal protein S5 domain 2-like"/>
    <property type="match status" value="2"/>
</dbReference>
<organism evidence="13 14">
    <name type="scientific">Lacipirellula limnantheis</name>
    <dbReference type="NCBI Taxonomy" id="2528024"/>
    <lineage>
        <taxon>Bacteria</taxon>
        <taxon>Pseudomonadati</taxon>
        <taxon>Planctomycetota</taxon>
        <taxon>Planctomycetia</taxon>
        <taxon>Pirellulales</taxon>
        <taxon>Lacipirellulaceae</taxon>
        <taxon>Lacipirellula</taxon>
    </lineage>
</organism>
<comment type="function">
    <text evidence="2">Catalyzes the hydrolysis of UDP-3-O-myristoyl-N-acetylglucosamine to form UDP-3-O-myristoylglucosamine and acetate, the committed step in lipid A biosynthesis.</text>
</comment>
<reference evidence="13 14" key="1">
    <citation type="submission" date="2019-02" db="EMBL/GenBank/DDBJ databases">
        <title>Deep-cultivation of Planctomycetes and their phenomic and genomic characterization uncovers novel biology.</title>
        <authorList>
            <person name="Wiegand S."/>
            <person name="Jogler M."/>
            <person name="Boedeker C."/>
            <person name="Pinto D."/>
            <person name="Vollmers J."/>
            <person name="Rivas-Marin E."/>
            <person name="Kohn T."/>
            <person name="Peeters S.H."/>
            <person name="Heuer A."/>
            <person name="Rast P."/>
            <person name="Oberbeckmann S."/>
            <person name="Bunk B."/>
            <person name="Jeske O."/>
            <person name="Meyerdierks A."/>
            <person name="Storesund J.E."/>
            <person name="Kallscheuer N."/>
            <person name="Luecker S."/>
            <person name="Lage O.M."/>
            <person name="Pohl T."/>
            <person name="Merkel B.J."/>
            <person name="Hornburger P."/>
            <person name="Mueller R.-W."/>
            <person name="Bruemmer F."/>
            <person name="Labrenz M."/>
            <person name="Spormann A.M."/>
            <person name="Op den Camp H."/>
            <person name="Overmann J."/>
            <person name="Amann R."/>
            <person name="Jetten M.S.M."/>
            <person name="Mascher T."/>
            <person name="Medema M.H."/>
            <person name="Devos D.P."/>
            <person name="Kaster A.-K."/>
            <person name="Ovreas L."/>
            <person name="Rohde M."/>
            <person name="Galperin M.Y."/>
            <person name="Jogler C."/>
        </authorList>
    </citation>
    <scope>NUCLEOTIDE SEQUENCE [LARGE SCALE GENOMIC DNA]</scope>
    <source>
        <strain evidence="13 14">I41</strain>
    </source>
</reference>
<evidence type="ECO:0000256" key="2">
    <source>
        <dbReference type="ARBA" id="ARBA00002923"/>
    </source>
</evidence>
<evidence type="ECO:0000256" key="5">
    <source>
        <dbReference type="ARBA" id="ARBA00022516"/>
    </source>
</evidence>
<dbReference type="Gene3D" id="3.30.230.20">
    <property type="entry name" value="lpxc deacetylase, domain 1"/>
    <property type="match status" value="1"/>
</dbReference>
<comment type="cofactor">
    <cofactor evidence="1">
        <name>Zn(2+)</name>
        <dbReference type="ChEBI" id="CHEBI:29105"/>
    </cofactor>
</comment>
<dbReference type="RefSeq" id="WP_246133840.1">
    <property type="nucleotide sequence ID" value="NZ_CP036339.1"/>
</dbReference>
<dbReference type="InterPro" id="IPR011334">
    <property type="entry name" value="UDP-acyl_GlcNac_deAcase_C"/>
</dbReference>
<evidence type="ECO:0000256" key="4">
    <source>
        <dbReference type="ARBA" id="ARBA00012745"/>
    </source>
</evidence>
<dbReference type="PANTHER" id="PTHR33694:SF1">
    <property type="entry name" value="UDP-3-O-ACYL-N-ACETYLGLUCOSAMINE DEACETYLASE 1, MITOCHONDRIAL-RELATED"/>
    <property type="match status" value="1"/>
</dbReference>
<evidence type="ECO:0000313" key="14">
    <source>
        <dbReference type="Proteomes" id="UP000317909"/>
    </source>
</evidence>
<keyword evidence="14" id="KW-1185">Reference proteome</keyword>
<dbReference type="InterPro" id="IPR004463">
    <property type="entry name" value="UDP-acyl_GlcNac_deAcase"/>
</dbReference>
<dbReference type="Proteomes" id="UP000317909">
    <property type="component" value="Chromosome"/>
</dbReference>
<evidence type="ECO:0000256" key="10">
    <source>
        <dbReference type="ARBA" id="ARBA00023098"/>
    </source>
</evidence>
<dbReference type="Pfam" id="PF03331">
    <property type="entry name" value="LpxC"/>
    <property type="match status" value="1"/>
</dbReference>